<dbReference type="NCBIfam" id="TIGR01085">
    <property type="entry name" value="murE"/>
    <property type="match status" value="1"/>
</dbReference>
<feature type="domain" description="Mur ligase central" evidence="11">
    <location>
        <begin position="134"/>
        <end position="338"/>
    </location>
</feature>
<evidence type="ECO:0000256" key="7">
    <source>
        <dbReference type="HAMAP-Rule" id="MF_00208"/>
    </source>
</evidence>
<dbReference type="PANTHER" id="PTHR23135">
    <property type="entry name" value="MUR LIGASE FAMILY MEMBER"/>
    <property type="match status" value="1"/>
</dbReference>
<dbReference type="AlphaFoldDB" id="A0A7K0J7M8"/>
<feature type="binding site" evidence="7">
    <location>
        <position position="51"/>
    </location>
    <ligand>
        <name>UDP-N-acetyl-alpha-D-muramoyl-L-alanyl-D-glutamate</name>
        <dbReference type="ChEBI" id="CHEBI:83900"/>
    </ligand>
</feature>
<feature type="binding site" evidence="7">
    <location>
        <position position="494"/>
    </location>
    <ligand>
        <name>meso-2,6-diaminopimelate</name>
        <dbReference type="ChEBI" id="CHEBI:57791"/>
    </ligand>
</feature>
<name>A0A7K0J7M8_9ACTN</name>
<evidence type="ECO:0000256" key="3">
    <source>
        <dbReference type="ARBA" id="ARBA00022960"/>
    </source>
</evidence>
<evidence type="ECO:0000256" key="6">
    <source>
        <dbReference type="ARBA" id="ARBA00023316"/>
    </source>
</evidence>
<evidence type="ECO:0000256" key="4">
    <source>
        <dbReference type="ARBA" id="ARBA00022984"/>
    </source>
</evidence>
<dbReference type="InterPro" id="IPR005761">
    <property type="entry name" value="UDP-N-AcMur-Glu-dNH2Pim_ligase"/>
</dbReference>
<dbReference type="Gene3D" id="3.40.1390.10">
    <property type="entry name" value="MurE/MurF, N-terminal domain"/>
    <property type="match status" value="1"/>
</dbReference>
<keyword evidence="7" id="KW-0547">Nucleotide-binding</keyword>
<evidence type="ECO:0000259" key="10">
    <source>
        <dbReference type="Pfam" id="PF02875"/>
    </source>
</evidence>
<dbReference type="HAMAP" id="MF_00208">
    <property type="entry name" value="MurE"/>
    <property type="match status" value="1"/>
</dbReference>
<keyword evidence="7 12" id="KW-0436">Ligase</keyword>
<evidence type="ECO:0000256" key="8">
    <source>
        <dbReference type="RuleBase" id="RU004135"/>
    </source>
</evidence>
<dbReference type="GO" id="GO:0051301">
    <property type="term" value="P:cell division"/>
    <property type="evidence" value="ECO:0007669"/>
    <property type="project" value="UniProtKB-KW"/>
</dbReference>
<feature type="short sequence motif" description="Meso-diaminopimelate recognition motif" evidence="7">
    <location>
        <begin position="435"/>
        <end position="438"/>
    </location>
</feature>
<gene>
    <name evidence="7" type="primary">murE</name>
    <name evidence="12" type="ORF">FYJ43_07245</name>
</gene>
<comment type="pathway">
    <text evidence="7 8">Cell wall biogenesis; peptidoglycan biosynthesis.</text>
</comment>
<accession>A0A7K0J7M8</accession>
<dbReference type="GO" id="GO:0008360">
    <property type="term" value="P:regulation of cell shape"/>
    <property type="evidence" value="ECO:0007669"/>
    <property type="project" value="UniProtKB-KW"/>
</dbReference>
<evidence type="ECO:0000256" key="5">
    <source>
        <dbReference type="ARBA" id="ARBA00023306"/>
    </source>
</evidence>
<dbReference type="Gene3D" id="3.40.1190.10">
    <property type="entry name" value="Mur-like, catalytic domain"/>
    <property type="match status" value="1"/>
</dbReference>
<keyword evidence="3 7" id="KW-0133">Cell shape</keyword>
<dbReference type="InterPro" id="IPR004101">
    <property type="entry name" value="Mur_ligase_C"/>
</dbReference>
<keyword evidence="13" id="KW-1185">Reference proteome</keyword>
<comment type="subcellular location">
    <subcellularLocation>
        <location evidence="7 8">Cytoplasm</location>
    </subcellularLocation>
</comment>
<feature type="binding site" evidence="7">
    <location>
        <begin position="435"/>
        <end position="438"/>
    </location>
    <ligand>
        <name>meso-2,6-diaminopimelate</name>
        <dbReference type="ChEBI" id="CHEBI:57791"/>
    </ligand>
</feature>
<dbReference type="GO" id="GO:0005524">
    <property type="term" value="F:ATP binding"/>
    <property type="evidence" value="ECO:0007669"/>
    <property type="project" value="UniProtKB-UniRule"/>
</dbReference>
<comment type="cofactor">
    <cofactor evidence="7">
        <name>Mg(2+)</name>
        <dbReference type="ChEBI" id="CHEBI:18420"/>
    </cofactor>
</comment>
<dbReference type="GO" id="GO:0009252">
    <property type="term" value="P:peptidoglycan biosynthetic process"/>
    <property type="evidence" value="ECO:0007669"/>
    <property type="project" value="UniProtKB-UniRule"/>
</dbReference>
<feature type="domain" description="Mur ligase C-terminal" evidence="10">
    <location>
        <begin position="360"/>
        <end position="492"/>
    </location>
</feature>
<organism evidence="12 13">
    <name type="scientific">Cutibacterium porci</name>
    <dbReference type="NCBI Taxonomy" id="2605781"/>
    <lineage>
        <taxon>Bacteria</taxon>
        <taxon>Bacillati</taxon>
        <taxon>Actinomycetota</taxon>
        <taxon>Actinomycetes</taxon>
        <taxon>Propionibacteriales</taxon>
        <taxon>Propionibacteriaceae</taxon>
        <taxon>Cutibacterium</taxon>
    </lineage>
</organism>
<comment type="catalytic activity">
    <reaction evidence="7">
        <text>UDP-N-acetyl-alpha-D-muramoyl-L-alanyl-D-glutamate + meso-2,6-diaminopimelate + ATP = UDP-N-acetyl-alpha-D-muramoyl-L-alanyl-gamma-D-glutamyl-meso-2,6-diaminopimelate + ADP + phosphate + H(+)</text>
        <dbReference type="Rhea" id="RHEA:23676"/>
        <dbReference type="ChEBI" id="CHEBI:15378"/>
        <dbReference type="ChEBI" id="CHEBI:30616"/>
        <dbReference type="ChEBI" id="CHEBI:43474"/>
        <dbReference type="ChEBI" id="CHEBI:57791"/>
        <dbReference type="ChEBI" id="CHEBI:83900"/>
        <dbReference type="ChEBI" id="CHEBI:83905"/>
        <dbReference type="ChEBI" id="CHEBI:456216"/>
        <dbReference type="EC" id="6.3.2.13"/>
    </reaction>
</comment>
<dbReference type="Gene3D" id="3.90.190.20">
    <property type="entry name" value="Mur ligase, C-terminal domain"/>
    <property type="match status" value="1"/>
</dbReference>
<keyword evidence="7" id="KW-0963">Cytoplasm</keyword>
<dbReference type="NCBIfam" id="NF001126">
    <property type="entry name" value="PRK00139.1-4"/>
    <property type="match status" value="1"/>
</dbReference>
<dbReference type="EC" id="6.3.2.13" evidence="7"/>
<evidence type="ECO:0000256" key="1">
    <source>
        <dbReference type="ARBA" id="ARBA00005898"/>
    </source>
</evidence>
<feature type="domain" description="Mur ligase N-terminal catalytic" evidence="9">
    <location>
        <begin position="45"/>
        <end position="119"/>
    </location>
</feature>
<proteinExistence type="inferred from homology"/>
<feature type="binding site" evidence="7">
    <location>
        <begin position="181"/>
        <end position="182"/>
    </location>
    <ligand>
        <name>UDP-N-acetyl-alpha-D-muramoyl-L-alanyl-D-glutamate</name>
        <dbReference type="ChEBI" id="CHEBI:83900"/>
    </ligand>
</feature>
<feature type="binding site" evidence="7">
    <location>
        <position position="53"/>
    </location>
    <ligand>
        <name>UDP-N-acetyl-alpha-D-muramoyl-L-alanyl-D-glutamate</name>
        <dbReference type="ChEBI" id="CHEBI:83900"/>
    </ligand>
</feature>
<dbReference type="InterPro" id="IPR013221">
    <property type="entry name" value="Mur_ligase_cen"/>
</dbReference>
<dbReference type="EMBL" id="VUMG01000002">
    <property type="protein sequence ID" value="MSS45833.1"/>
    <property type="molecule type" value="Genomic_DNA"/>
</dbReference>
<protein>
    <recommendedName>
        <fullName evidence="7">UDP-N-acetylmuramoyl-L-alanyl-D-glutamate--2,6-diaminopimelate ligase</fullName>
        <ecNumber evidence="7">6.3.2.13</ecNumber>
    </recommendedName>
    <alternativeName>
        <fullName evidence="7">Meso-A2pm-adding enzyme</fullName>
    </alternativeName>
    <alternativeName>
        <fullName evidence="7">Meso-diaminopimelate-adding enzyme</fullName>
    </alternativeName>
    <alternativeName>
        <fullName evidence="7">UDP-MurNAc-L-Ala-D-Glu:meso-diaminopimelate ligase</fullName>
    </alternativeName>
    <alternativeName>
        <fullName evidence="7">UDP-MurNAc-tripeptide synthetase</fullName>
    </alternativeName>
    <alternativeName>
        <fullName evidence="7">UDP-N-acetylmuramyl-tripeptide synthetase</fullName>
    </alternativeName>
</protein>
<dbReference type="InterPro" id="IPR035911">
    <property type="entry name" value="MurE/MurF_N"/>
</dbReference>
<dbReference type="Pfam" id="PF02875">
    <property type="entry name" value="Mur_ligase_C"/>
    <property type="match status" value="1"/>
</dbReference>
<sequence length="529" mass="55084">MSPEPTATPIPPAGAALRPSQVDPVAWADLVACLDDCRADAHGPTITGITLDSRQVHPGDLYVGLHGLHAHGATFAASAAKSGAVALLTDVEGATLAAGAGVPVIVADDPRAAMAVAAAMIFGHPSDAMTMFGITGTNGKTTTAFLVEAGLRAAGRHVGTIGTIGFRLDGDELPSARTTVTTPESPDLQGLFAAMAERGASDVVMEVSSHALALQRVDGTCFDVVAFTNLGRDHLDFHKTLDEYFEAKARLFTPELARVGVINVDDSRGRQLVERMQASGVTVVTTSIHHASDYQVTSWHAAAAGAVFDVNTPSGKRTLELSLPGEFNVRNAAMALAMLEAAGLTFDDVADGLASAQVPGRMERVDLGAEAPTALVDFAHTPQAIASALDAARTSVDGGRLLAVLGAGGDRDVAKRGPMGQVAAERADIVIVTDDNPRTEDPAVIRAAVLEGAHDAAGDDVIVVDGGRRREAINEALRMAKVGDVVCVLGKGHETGQHIGSEVLPFDDREVIRAEWKAVVRRNEEDQAR</sequence>
<reference evidence="12 13" key="1">
    <citation type="submission" date="2019-08" db="EMBL/GenBank/DDBJ databases">
        <title>In-depth cultivation of the pig gut microbiome towards novel bacterial diversity and tailored functional studies.</title>
        <authorList>
            <person name="Wylensek D."/>
            <person name="Hitch T.C.A."/>
            <person name="Clavel T."/>
        </authorList>
    </citation>
    <scope>NUCLEOTIDE SEQUENCE [LARGE SCALE GENOMIC DNA]</scope>
    <source>
        <strain evidence="12 13">WCA-380-WT-3A</strain>
    </source>
</reference>
<feature type="binding site" evidence="7">
    <location>
        <position position="490"/>
    </location>
    <ligand>
        <name>meso-2,6-diaminopimelate</name>
        <dbReference type="ChEBI" id="CHEBI:57791"/>
    </ligand>
</feature>
<dbReference type="Proteomes" id="UP000466104">
    <property type="component" value="Unassembled WGS sequence"/>
</dbReference>
<dbReference type="SUPFAM" id="SSF53244">
    <property type="entry name" value="MurD-like peptide ligases, peptide-binding domain"/>
    <property type="match status" value="1"/>
</dbReference>
<dbReference type="InterPro" id="IPR036615">
    <property type="entry name" value="Mur_ligase_C_dom_sf"/>
</dbReference>
<evidence type="ECO:0000259" key="9">
    <source>
        <dbReference type="Pfam" id="PF01225"/>
    </source>
</evidence>
<dbReference type="SUPFAM" id="SSF63418">
    <property type="entry name" value="MurE/MurF N-terminal domain"/>
    <property type="match status" value="1"/>
</dbReference>
<dbReference type="GO" id="GO:0071555">
    <property type="term" value="P:cell wall organization"/>
    <property type="evidence" value="ECO:0007669"/>
    <property type="project" value="UniProtKB-KW"/>
</dbReference>
<comment type="PTM">
    <text evidence="7">Carboxylation is probably crucial for Mg(2+) binding and, consequently, for the gamma-phosphate positioning of ATP.</text>
</comment>
<dbReference type="UniPathway" id="UPA00219"/>
<comment type="caution">
    <text evidence="12">The sequence shown here is derived from an EMBL/GenBank/DDBJ whole genome shotgun (WGS) entry which is preliminary data.</text>
</comment>
<keyword evidence="5 7" id="KW-0131">Cell cycle</keyword>
<evidence type="ECO:0000256" key="2">
    <source>
        <dbReference type="ARBA" id="ARBA00022618"/>
    </source>
</evidence>
<comment type="similarity">
    <text evidence="1 7">Belongs to the MurCDEF family. MurE subfamily.</text>
</comment>
<keyword evidence="7" id="KW-0460">Magnesium</keyword>
<evidence type="ECO:0000259" key="11">
    <source>
        <dbReference type="Pfam" id="PF08245"/>
    </source>
</evidence>
<dbReference type="InterPro" id="IPR036565">
    <property type="entry name" value="Mur-like_cat_sf"/>
</dbReference>
<evidence type="ECO:0000313" key="12">
    <source>
        <dbReference type="EMBL" id="MSS45833.1"/>
    </source>
</evidence>
<keyword evidence="6 7" id="KW-0961">Cell wall biogenesis/degradation</keyword>
<dbReference type="NCBIfam" id="NF001124">
    <property type="entry name" value="PRK00139.1-2"/>
    <property type="match status" value="1"/>
</dbReference>
<dbReference type="PANTHER" id="PTHR23135:SF4">
    <property type="entry name" value="UDP-N-ACETYLMURAMOYL-L-ALANYL-D-GLUTAMATE--2,6-DIAMINOPIMELATE LIGASE MURE HOMOLOG, CHLOROPLASTIC"/>
    <property type="match status" value="1"/>
</dbReference>
<dbReference type="InterPro" id="IPR000713">
    <property type="entry name" value="Mur_ligase_N"/>
</dbReference>
<dbReference type="GO" id="GO:0005737">
    <property type="term" value="C:cytoplasm"/>
    <property type="evidence" value="ECO:0007669"/>
    <property type="project" value="UniProtKB-SubCell"/>
</dbReference>
<feature type="binding site" evidence="7">
    <location>
        <position position="208"/>
    </location>
    <ligand>
        <name>UDP-N-acetyl-alpha-D-muramoyl-L-alanyl-D-glutamate</name>
        <dbReference type="ChEBI" id="CHEBI:83900"/>
    </ligand>
</feature>
<dbReference type="GO" id="GO:0000287">
    <property type="term" value="F:magnesium ion binding"/>
    <property type="evidence" value="ECO:0007669"/>
    <property type="project" value="UniProtKB-UniRule"/>
</dbReference>
<keyword evidence="4 7" id="KW-0573">Peptidoglycan synthesis</keyword>
<dbReference type="Pfam" id="PF01225">
    <property type="entry name" value="Mur_ligase"/>
    <property type="match status" value="1"/>
</dbReference>
<comment type="caution">
    <text evidence="7">Lacks conserved residue(s) required for the propagation of feature annotation.</text>
</comment>
<evidence type="ECO:0000313" key="13">
    <source>
        <dbReference type="Proteomes" id="UP000466104"/>
    </source>
</evidence>
<dbReference type="SUPFAM" id="SSF53623">
    <property type="entry name" value="MurD-like peptide ligases, catalytic domain"/>
    <property type="match status" value="1"/>
</dbReference>
<feature type="binding site" evidence="7">
    <location>
        <position position="411"/>
    </location>
    <ligand>
        <name>meso-2,6-diaminopimelate</name>
        <dbReference type="ChEBI" id="CHEBI:57791"/>
    </ligand>
</feature>
<feature type="binding site" evidence="7">
    <location>
        <position position="216"/>
    </location>
    <ligand>
        <name>UDP-N-acetyl-alpha-D-muramoyl-L-alanyl-D-glutamate</name>
        <dbReference type="ChEBI" id="CHEBI:83900"/>
    </ligand>
</feature>
<feature type="binding site" evidence="7">
    <location>
        <begin position="136"/>
        <end position="142"/>
    </location>
    <ligand>
        <name>ATP</name>
        <dbReference type="ChEBI" id="CHEBI:30616"/>
    </ligand>
</feature>
<keyword evidence="7" id="KW-0067">ATP-binding</keyword>
<feature type="modified residue" description="N6-carboxylysine" evidence="7">
    <location>
        <position position="248"/>
    </location>
</feature>
<dbReference type="Pfam" id="PF08245">
    <property type="entry name" value="Mur_ligase_M"/>
    <property type="match status" value="1"/>
</dbReference>
<comment type="function">
    <text evidence="7">Catalyzes the addition of meso-diaminopimelic acid to the nucleotide precursor UDP-N-acetylmuramoyl-L-alanyl-D-glutamate (UMAG) in the biosynthesis of bacterial cell-wall peptidoglycan.</text>
</comment>
<keyword evidence="2 7" id="KW-0132">Cell division</keyword>
<dbReference type="GO" id="GO:0008765">
    <property type="term" value="F:UDP-N-acetylmuramoylalanyl-D-glutamate-2,6-diaminopimelate ligase activity"/>
    <property type="evidence" value="ECO:0007669"/>
    <property type="project" value="UniProtKB-UniRule"/>
</dbReference>